<accession>A0A9W8NQQ0</accession>
<dbReference type="PROSITE" id="PS50280">
    <property type="entry name" value="SET"/>
    <property type="match status" value="1"/>
</dbReference>
<dbReference type="CDD" id="cd20071">
    <property type="entry name" value="SET_SMYD"/>
    <property type="match status" value="1"/>
</dbReference>
<dbReference type="Gene3D" id="2.170.270.10">
    <property type="entry name" value="SET domain"/>
    <property type="match status" value="1"/>
</dbReference>
<evidence type="ECO:0000313" key="4">
    <source>
        <dbReference type="Proteomes" id="UP001142393"/>
    </source>
</evidence>
<dbReference type="EMBL" id="JANVFU010000020">
    <property type="protein sequence ID" value="KAJ3739022.1"/>
    <property type="molecule type" value="Genomic_DNA"/>
</dbReference>
<dbReference type="EMBL" id="MU802044">
    <property type="protein sequence ID" value="KAJ3982885.1"/>
    <property type="molecule type" value="Genomic_DNA"/>
</dbReference>
<dbReference type="Proteomes" id="UP001163850">
    <property type="component" value="Unassembled WGS sequence"/>
</dbReference>
<dbReference type="InterPro" id="IPR046341">
    <property type="entry name" value="SET_dom_sf"/>
</dbReference>
<dbReference type="SMART" id="SM00317">
    <property type="entry name" value="SET"/>
    <property type="match status" value="1"/>
</dbReference>
<organism evidence="2 4">
    <name type="scientific">Lentinula detonsa</name>
    <dbReference type="NCBI Taxonomy" id="2804962"/>
    <lineage>
        <taxon>Eukaryota</taxon>
        <taxon>Fungi</taxon>
        <taxon>Dikarya</taxon>
        <taxon>Basidiomycota</taxon>
        <taxon>Agaricomycotina</taxon>
        <taxon>Agaricomycetes</taxon>
        <taxon>Agaricomycetidae</taxon>
        <taxon>Agaricales</taxon>
        <taxon>Marasmiineae</taxon>
        <taxon>Omphalotaceae</taxon>
        <taxon>Lentinula</taxon>
    </lineage>
</organism>
<dbReference type="PANTHER" id="PTHR12197">
    <property type="entry name" value="HISTONE-LYSINE N-METHYLTRANSFERASE SMYD"/>
    <property type="match status" value="1"/>
</dbReference>
<protein>
    <recommendedName>
        <fullName evidence="1">SET domain-containing protein</fullName>
    </recommendedName>
</protein>
<feature type="domain" description="SET" evidence="1">
    <location>
        <begin position="4"/>
        <end position="315"/>
    </location>
</feature>
<dbReference type="Proteomes" id="UP001142393">
    <property type="component" value="Unassembled WGS sequence"/>
</dbReference>
<evidence type="ECO:0000313" key="3">
    <source>
        <dbReference type="EMBL" id="KAJ3982885.1"/>
    </source>
</evidence>
<dbReference type="PANTHER" id="PTHR12197:SF294">
    <property type="entry name" value="POTENTIAL PROTEIN LYSINE METHYLTRANSFERASE SET6"/>
    <property type="match status" value="1"/>
</dbReference>
<dbReference type="SUPFAM" id="SSF82199">
    <property type="entry name" value="SET domain"/>
    <property type="match status" value="1"/>
</dbReference>
<dbReference type="GO" id="GO:0005634">
    <property type="term" value="C:nucleus"/>
    <property type="evidence" value="ECO:0007669"/>
    <property type="project" value="TreeGrafter"/>
</dbReference>
<evidence type="ECO:0000259" key="1">
    <source>
        <dbReference type="PROSITE" id="PS50280"/>
    </source>
</evidence>
<sequence length="347" mass="39944">MANPSFIQKTTPHGGRGLFATTLIPKDTLLMSTSPYASVVYRRYRKEVCAQCFSYAYEFNQNTWKLKYELDGSSSHFCSEICKDEWQSRHNVDNLIAIANAALDRQEKTMRKPRSTRETQNVSFPDSTSTITMVEIDSAWKKVEETTINVVLKEPLDELELDTARFLASAIVRRHLETTTSSSRDSCTTGTWSQVLQLQDNELVYTQARPYALASHLCVYLFLRRALWFNIPILRPYLETSDTVRDLLARDQGNAFGLFEVAGDSEMLGYAIFSLGSYFNHDCSPNVRKERQGQSMAFYTMRDVQPNEELCINYIDIEDAVNVRRESLAKHWFFDCLCQRCNIELNK</sequence>
<gene>
    <name evidence="2" type="ORF">DFH05DRAFT_708802</name>
    <name evidence="3" type="ORF">F5890DRAFT_290552</name>
</gene>
<comment type="caution">
    <text evidence="2">The sequence shown here is derived from an EMBL/GenBank/DDBJ whole genome shotgun (WGS) entry which is preliminary data.</text>
</comment>
<dbReference type="InterPro" id="IPR001214">
    <property type="entry name" value="SET_dom"/>
</dbReference>
<dbReference type="InterPro" id="IPR050869">
    <property type="entry name" value="H3K4_H4K5_MeTrfase"/>
</dbReference>
<accession>A0AA38UQL7</accession>
<reference evidence="3" key="1">
    <citation type="submission" date="2022-08" db="EMBL/GenBank/DDBJ databases">
        <authorList>
            <consortium name="DOE Joint Genome Institute"/>
            <person name="Min B."/>
            <person name="Riley R."/>
            <person name="Sierra-Patev S."/>
            <person name="Naranjo-Ortiz M."/>
            <person name="Looney B."/>
            <person name="Konkel Z."/>
            <person name="Slot J.C."/>
            <person name="Sakamoto Y."/>
            <person name="Steenwyk J.L."/>
            <person name="Rokas A."/>
            <person name="Carro J."/>
            <person name="Camarero S."/>
            <person name="Ferreira P."/>
            <person name="Molpeceres G."/>
            <person name="Ruiz-Duenas F.J."/>
            <person name="Serrano A."/>
            <person name="Henrissat B."/>
            <person name="Drula E."/>
            <person name="Hughes K.W."/>
            <person name="Mata J.L."/>
            <person name="Ishikawa N.K."/>
            <person name="Vargas-Isla R."/>
            <person name="Ushijima S."/>
            <person name="Smith C.A."/>
            <person name="Ahrendt S."/>
            <person name="Andreopoulos W."/>
            <person name="He G."/>
            <person name="Labutti K."/>
            <person name="Lipzen A."/>
            <person name="Ng V."/>
            <person name="Sandor L."/>
            <person name="Barry K."/>
            <person name="Martinez A.T."/>
            <person name="Xiao Y."/>
            <person name="Gibbons J.G."/>
            <person name="Terashima K."/>
            <person name="Hibbett D.S."/>
            <person name="Grigoriev I.V."/>
        </authorList>
    </citation>
    <scope>NUCLEOTIDE SEQUENCE</scope>
    <source>
        <strain evidence="3">TFB7829</strain>
    </source>
</reference>
<reference evidence="2 4" key="3">
    <citation type="journal article" date="2023" name="Proc. Natl. Acad. Sci. U.S.A.">
        <title>A global phylogenomic analysis of the shiitake genus Lentinula.</title>
        <authorList>
            <person name="Sierra-Patev S."/>
            <person name="Min B."/>
            <person name="Naranjo-Ortiz M."/>
            <person name="Looney B."/>
            <person name="Konkel Z."/>
            <person name="Slot J.C."/>
            <person name="Sakamoto Y."/>
            <person name="Steenwyk J.L."/>
            <person name="Rokas A."/>
            <person name="Carro J."/>
            <person name="Camarero S."/>
            <person name="Ferreira P."/>
            <person name="Molpeceres G."/>
            <person name="Ruiz-Duenas F.J."/>
            <person name="Serrano A."/>
            <person name="Henrissat B."/>
            <person name="Drula E."/>
            <person name="Hughes K.W."/>
            <person name="Mata J.L."/>
            <person name="Ishikawa N.K."/>
            <person name="Vargas-Isla R."/>
            <person name="Ushijima S."/>
            <person name="Smith C.A."/>
            <person name="Donoghue J."/>
            <person name="Ahrendt S."/>
            <person name="Andreopoulos W."/>
            <person name="He G."/>
            <person name="LaButti K."/>
            <person name="Lipzen A."/>
            <person name="Ng V."/>
            <person name="Riley R."/>
            <person name="Sandor L."/>
            <person name="Barry K."/>
            <person name="Martinez A.T."/>
            <person name="Xiao Y."/>
            <person name="Gibbons J.G."/>
            <person name="Terashima K."/>
            <person name="Grigoriev I.V."/>
            <person name="Hibbett D."/>
        </authorList>
    </citation>
    <scope>NUCLEOTIDE SEQUENCE [LARGE SCALE GENOMIC DNA]</scope>
    <source>
        <strain evidence="2 4">TFB7810</strain>
    </source>
</reference>
<keyword evidence="4" id="KW-1185">Reference proteome</keyword>
<evidence type="ECO:0000313" key="2">
    <source>
        <dbReference type="EMBL" id="KAJ3739022.1"/>
    </source>
</evidence>
<dbReference type="Pfam" id="PF00856">
    <property type="entry name" value="SET"/>
    <property type="match status" value="1"/>
</dbReference>
<reference evidence="2" key="2">
    <citation type="submission" date="2022-08" db="EMBL/GenBank/DDBJ databases">
        <authorList>
            <consortium name="DOE Joint Genome Institute"/>
            <person name="Min B."/>
            <person name="Sierra-Patev S."/>
            <person name="Naranjo-Ortiz M."/>
            <person name="Looney B."/>
            <person name="Konkel Z."/>
            <person name="Slot J.C."/>
            <person name="Sakamoto Y."/>
            <person name="Steenwyk J.L."/>
            <person name="Rokas A."/>
            <person name="Carro J."/>
            <person name="Camarero S."/>
            <person name="Ferreira P."/>
            <person name="Molpeceres G."/>
            <person name="Ruiz-duenas F.J."/>
            <person name="Serrano A."/>
            <person name="Henrissat B."/>
            <person name="Drula E."/>
            <person name="Hughes K.W."/>
            <person name="Mata J.L."/>
            <person name="Ishikawa N.K."/>
            <person name="Vargas-Isla R."/>
            <person name="Ushijima S."/>
            <person name="Smith C.A."/>
            <person name="Ahrendt S."/>
            <person name="Andreopoulos W."/>
            <person name="He G."/>
            <person name="LaButti K."/>
            <person name="Lipzen A."/>
            <person name="Ng V."/>
            <person name="Riley R."/>
            <person name="Sandor L."/>
            <person name="Barry K."/>
            <person name="Martinez A.T."/>
            <person name="Xiao Y."/>
            <person name="Gibbons J.G."/>
            <person name="Terashima K."/>
            <person name="Hibbett D.S."/>
            <person name="Grigoriev I.V."/>
        </authorList>
    </citation>
    <scope>NUCLEOTIDE SEQUENCE</scope>
    <source>
        <strain evidence="2">TFB7810</strain>
    </source>
</reference>
<name>A0A9W8NQQ0_9AGAR</name>
<proteinExistence type="predicted"/>
<dbReference type="AlphaFoldDB" id="A0A9W8NQQ0"/>